<evidence type="ECO:0000256" key="4">
    <source>
        <dbReference type="ARBA" id="ARBA00023069"/>
    </source>
</evidence>
<dbReference type="Gene3D" id="2.60.40.10">
    <property type="entry name" value="Immunoglobulins"/>
    <property type="match status" value="1"/>
</dbReference>
<dbReference type="InterPro" id="IPR029676">
    <property type="entry name" value="CFAP221"/>
</dbReference>
<evidence type="ECO:0000256" key="1">
    <source>
        <dbReference type="ARBA" id="ARBA00004138"/>
    </source>
</evidence>
<dbReference type="Pfam" id="PF22544">
    <property type="entry name" value="HYDIN_VesB_CFA65-like_Ig"/>
    <property type="match status" value="1"/>
</dbReference>
<evidence type="ECO:0000256" key="2">
    <source>
        <dbReference type="ARBA" id="ARBA00004496"/>
    </source>
</evidence>
<protein>
    <recommendedName>
        <fullName evidence="6">HYDIN/VesB/CFA65-like Ig-like domain-containing protein</fullName>
    </recommendedName>
</protein>
<dbReference type="AlphaFoldDB" id="A0A1B6DC25"/>
<dbReference type="PANTHER" id="PTHR46500">
    <property type="entry name" value="CILIA- AND FLAGELLA-ASSOCIATED PROTEIN 221"/>
    <property type="match status" value="1"/>
</dbReference>
<comment type="subcellular location">
    <subcellularLocation>
        <location evidence="1">Cell projection</location>
        <location evidence="1">Cilium</location>
    </subcellularLocation>
    <subcellularLocation>
        <location evidence="2">Cytoplasm</location>
    </subcellularLocation>
</comment>
<name>A0A1B6DC25_9HEMI</name>
<dbReference type="GO" id="GO:0003341">
    <property type="term" value="P:cilium movement"/>
    <property type="evidence" value="ECO:0007669"/>
    <property type="project" value="InterPro"/>
</dbReference>
<keyword evidence="5" id="KW-0966">Cell projection</keyword>
<evidence type="ECO:0000259" key="6">
    <source>
        <dbReference type="Pfam" id="PF22544"/>
    </source>
</evidence>
<reference evidence="7" key="1">
    <citation type="submission" date="2015-12" db="EMBL/GenBank/DDBJ databases">
        <title>De novo transcriptome assembly of four potential Pierce s Disease insect vectors from Arizona vineyards.</title>
        <authorList>
            <person name="Tassone E.E."/>
        </authorList>
    </citation>
    <scope>NUCLEOTIDE SEQUENCE</scope>
</reference>
<keyword evidence="3" id="KW-0963">Cytoplasm</keyword>
<evidence type="ECO:0000313" key="7">
    <source>
        <dbReference type="EMBL" id="JAS23234.1"/>
    </source>
</evidence>
<dbReference type="InterPro" id="IPR013783">
    <property type="entry name" value="Ig-like_fold"/>
</dbReference>
<dbReference type="GO" id="GO:0044458">
    <property type="term" value="P:motile cilium assembly"/>
    <property type="evidence" value="ECO:0007669"/>
    <property type="project" value="TreeGrafter"/>
</dbReference>
<dbReference type="EMBL" id="GEDC01014064">
    <property type="protein sequence ID" value="JAS23234.1"/>
    <property type="molecule type" value="Transcribed_RNA"/>
</dbReference>
<dbReference type="PANTHER" id="PTHR46500:SF1">
    <property type="entry name" value="CILIA- AND FLAGELLA-ASSOCIATED PROTEIN 221"/>
    <property type="match status" value="1"/>
</dbReference>
<gene>
    <name evidence="7" type="ORF">g.5429</name>
</gene>
<accession>A0A1B6DC25</accession>
<dbReference type="GO" id="GO:0097729">
    <property type="term" value="C:9+2 motile cilium"/>
    <property type="evidence" value="ECO:0007669"/>
    <property type="project" value="TreeGrafter"/>
</dbReference>
<sequence>MMNKKSTLEVIPNHIHIEFDPFKIKPITKQIKIYNYLDKKQRISISHPRTSYFLINGFKSAWIFPGIALSFSIAFHGDISRTYSDCFNVTSDIEDLTIEITAVPSFKGLINNINLPKEINFGNVQLGKTMKFKFTLLPLSNKELTFLFIFTKLNADCQIHPKKGKVENNKPLDVEINYLPTAYVTLNTSVQLFMPEVSATPYYIKIYATTKPGYVSNTETLDPPKISPITNIKKKKQQRKTKTKNEIKEKLNVNVKNLTIHDTNLMLIRKSKSVKSKDSSLLGPFGREPTEDLARKRNIESNFQKTVDTLKKENEKSLFHCRTKLVESNITQDFVKEIIEERTTNWLELKDCLDLDSQINQTQYLQQRPIRHINRVLNVSFSSVFSNVWFVRFERQKKFIEVIRKIIIYNRLTKRLEALKKLPYERNKSE</sequence>
<dbReference type="InterPro" id="IPR053879">
    <property type="entry name" value="HYDIN_VesB_CFA65-like_Ig"/>
</dbReference>
<feature type="domain" description="HYDIN/VesB/CFA65-like Ig-like" evidence="6">
    <location>
        <begin position="113"/>
        <end position="208"/>
    </location>
</feature>
<proteinExistence type="predicted"/>
<evidence type="ECO:0000256" key="5">
    <source>
        <dbReference type="ARBA" id="ARBA00023273"/>
    </source>
</evidence>
<keyword evidence="4" id="KW-0969">Cilium</keyword>
<evidence type="ECO:0000256" key="3">
    <source>
        <dbReference type="ARBA" id="ARBA00022490"/>
    </source>
</evidence>
<organism evidence="7">
    <name type="scientific">Clastoptera arizonana</name>
    <name type="common">Arizona spittle bug</name>
    <dbReference type="NCBI Taxonomy" id="38151"/>
    <lineage>
        <taxon>Eukaryota</taxon>
        <taxon>Metazoa</taxon>
        <taxon>Ecdysozoa</taxon>
        <taxon>Arthropoda</taxon>
        <taxon>Hexapoda</taxon>
        <taxon>Insecta</taxon>
        <taxon>Pterygota</taxon>
        <taxon>Neoptera</taxon>
        <taxon>Paraneoptera</taxon>
        <taxon>Hemiptera</taxon>
        <taxon>Auchenorrhyncha</taxon>
        <taxon>Cercopoidea</taxon>
        <taxon>Clastopteridae</taxon>
        <taxon>Clastoptera</taxon>
    </lineage>
</organism>